<dbReference type="SUPFAM" id="SSF54928">
    <property type="entry name" value="RNA-binding domain, RBD"/>
    <property type="match status" value="1"/>
</dbReference>
<evidence type="ECO:0000256" key="4">
    <source>
        <dbReference type="ARBA" id="ARBA00023242"/>
    </source>
</evidence>
<feature type="region of interest" description="Disordered" evidence="6">
    <location>
        <begin position="854"/>
        <end position="902"/>
    </location>
</feature>
<name>A0AAV1TT75_9STRA</name>
<dbReference type="GO" id="GO:0003723">
    <property type="term" value="F:RNA binding"/>
    <property type="evidence" value="ECO:0007669"/>
    <property type="project" value="UniProtKB-UniRule"/>
</dbReference>
<evidence type="ECO:0000256" key="6">
    <source>
        <dbReference type="SAM" id="MobiDB-lite"/>
    </source>
</evidence>
<dbReference type="Proteomes" id="UP001162060">
    <property type="component" value="Unassembled WGS sequence"/>
</dbReference>
<dbReference type="InterPro" id="IPR039778">
    <property type="entry name" value="PDCD4"/>
</dbReference>
<organism evidence="8 9">
    <name type="scientific">Peronospora matthiolae</name>
    <dbReference type="NCBI Taxonomy" id="2874970"/>
    <lineage>
        <taxon>Eukaryota</taxon>
        <taxon>Sar</taxon>
        <taxon>Stramenopiles</taxon>
        <taxon>Oomycota</taxon>
        <taxon>Peronosporomycetes</taxon>
        <taxon>Peronosporales</taxon>
        <taxon>Peronosporaceae</taxon>
        <taxon>Peronospora</taxon>
    </lineage>
</organism>
<feature type="compositionally biased region" description="Basic and acidic residues" evidence="6">
    <location>
        <begin position="1072"/>
        <end position="1089"/>
    </location>
</feature>
<feature type="compositionally biased region" description="Acidic residues" evidence="6">
    <location>
        <begin position="617"/>
        <end position="656"/>
    </location>
</feature>
<evidence type="ECO:0000256" key="2">
    <source>
        <dbReference type="ARBA" id="ARBA00022771"/>
    </source>
</evidence>
<feature type="compositionally biased region" description="Basic and acidic residues" evidence="6">
    <location>
        <begin position="986"/>
        <end position="1020"/>
    </location>
</feature>
<accession>A0AAV1TT75</accession>
<feature type="region of interest" description="Disordered" evidence="6">
    <location>
        <begin position="541"/>
        <end position="696"/>
    </location>
</feature>
<feature type="region of interest" description="Disordered" evidence="6">
    <location>
        <begin position="983"/>
        <end position="1202"/>
    </location>
</feature>
<feature type="compositionally biased region" description="Basic and acidic residues" evidence="6">
    <location>
        <begin position="1157"/>
        <end position="1166"/>
    </location>
</feature>
<dbReference type="EMBL" id="CAKLBY020000087">
    <property type="protein sequence ID" value="CAK7925624.1"/>
    <property type="molecule type" value="Genomic_DNA"/>
</dbReference>
<feature type="compositionally biased region" description="Polar residues" evidence="6">
    <location>
        <begin position="666"/>
        <end position="680"/>
    </location>
</feature>
<dbReference type="PANTHER" id="PTHR12626:SF0">
    <property type="entry name" value="PROGRAMMED CELL DEATH PROTEIN 4"/>
    <property type="match status" value="1"/>
</dbReference>
<dbReference type="PROSITE" id="PS01358">
    <property type="entry name" value="ZF_RANBP2_1"/>
    <property type="match status" value="1"/>
</dbReference>
<evidence type="ECO:0000313" key="8">
    <source>
        <dbReference type="EMBL" id="CAK7925624.1"/>
    </source>
</evidence>
<comment type="caution">
    <text evidence="8">The sequence shown here is derived from an EMBL/GenBank/DDBJ whole genome shotgun (WGS) entry which is preliminary data.</text>
</comment>
<feature type="compositionally biased region" description="Basic and acidic residues" evidence="6">
    <location>
        <begin position="1120"/>
        <end position="1145"/>
    </location>
</feature>
<proteinExistence type="predicted"/>
<keyword evidence="5" id="KW-0694">RNA-binding</keyword>
<evidence type="ECO:0000256" key="1">
    <source>
        <dbReference type="ARBA" id="ARBA00022723"/>
    </source>
</evidence>
<gene>
    <name evidence="8" type="ORF">PM001_LOCUS10774</name>
</gene>
<dbReference type="InterPro" id="IPR001876">
    <property type="entry name" value="Znf_RanBP2"/>
</dbReference>
<dbReference type="PANTHER" id="PTHR12626">
    <property type="entry name" value="PROGRAMMED CELL DEATH 4"/>
    <property type="match status" value="1"/>
</dbReference>
<feature type="compositionally biased region" description="Basic and acidic residues" evidence="6">
    <location>
        <begin position="1040"/>
        <end position="1060"/>
    </location>
</feature>
<keyword evidence="4" id="KW-0539">Nucleus</keyword>
<sequence>MGDSTTIVWESELLRARQWLASTRKDEQHEQTRLFWRIKSHIAFTDHRRSLQSETIASEDEDDDTALDFLGDVDLSDMNALLQAEAAGANALVDRNVLSASDTRAPLEMPLNLASPETIVKLMETDPVNAAMDGTEASNASVQALIQTLALDVTHVEPFSVETGSTEESTLFHLLQRFGQNETKIETTVSSDVKMEVELEMEQAELMHHELSTSPLALAKDTTDRRTTARLDVKEAKVVDPDLCDPAVVRRKEKLRWKQRDAKTSEEVRRPNLRHGKTRLTLTREEESGGESGGCVNSSYSPSPVEDEGDSEPDEKQVADGLDDDREGRRSVKRVRKRLQQTSVVPKKTNLRLRRPIFTHKLAQQGDGAQDRGDVMGLRSLTESEAECNLATGEMLQAEGDSRTMPSQPLMHVVSKDKVGENETVSSPKEGEDWLLDDASASDTYGGTIVCDGMKESTLRSEVPDRIASLLGSFQEKDDHEEAQVLESVSPKPATILDGDTVSKALAGVGLKPLATGCTAHEADDTQGNLVVDAYDIANAADAHSPPTGTVDRESNDVSPQDEVARGTVSVSTPDLAVSSDVGEEQESITPEVVGDDLEWVDNDPIVGEAQQRAEASDEDLSEAETEILEDDTPDTNDLGLDDSDDSDYGIDDFVNETDRAIGTQGKASGNEQNSVTSNKKASDQTHDSTGSDKQALDGQKACASIDGVQQFFDFAPVKVTRAATTAFEAVSAHSHDVTHVQSECNEVDKPKKRFAVPTNPSIGSNGLRSYKTPCAITTIQRGKYLQIRRCAKMLNDLPEGKRQLPSQYTVIPTSNSKVSSDQDLDDVPLAFLTKEMLKTSEDESQTRYLSYAGTKKKTSDSPSSAAQAPRIVSKSRYGGGLSSGASSAAQPSFSASIEKPTRVVDNSASNGRYRREPQISLYDALHIDGQDVTSDIHEGSGYKRPSRFKKMQEEAVRKGVCLVKSRVRDVDWDKLPIPKKRKKTQKLEELTHDAEPRLSSKSDHGCKKGARRDDCRKECSTSYSRNSRSNRYGPQTPTKSDKHDFSSHGRPGQERDHSKRDRKIRLPLSPSRDRGSSARNGRSRDDRRRKGSPRSRYRSPSPRKRENSSKQSRHRSRSRSRERSSKRGHRHFDQTTKTDRDRYRKANGRRRSTSQDSRDSRKTESLCKTLQSEKVSQNSSVGGIDTPAKKREIPDGVEAPPSPGALATFDGDDDVYITDSDDDGSALMKEVEDIRFDLESVSVDETLVMRQVYVSGLNPTVCAEQIEEDFARFGVGVDQDTGFPAIEVFVCQRNYLGRGDARVTFITEGGAKAAVEELNSKNVKNSMIQVRQMDVHTQRILMLQFQVARDTWKCTGTQCRTNVSVWNAKCDKCGRNRVYGPSNTKIRARSWLCSLCFTANDPTATTCHGCMEALPEVDRSSFYAS</sequence>
<evidence type="ECO:0000256" key="5">
    <source>
        <dbReference type="PROSITE-ProRule" id="PRU00176"/>
    </source>
</evidence>
<feature type="domain" description="RRM" evidence="7">
    <location>
        <begin position="1251"/>
        <end position="1336"/>
    </location>
</feature>
<evidence type="ECO:0000259" key="7">
    <source>
        <dbReference type="PROSITE" id="PS50102"/>
    </source>
</evidence>
<dbReference type="Gene3D" id="3.30.70.330">
    <property type="match status" value="1"/>
</dbReference>
<dbReference type="InterPro" id="IPR012677">
    <property type="entry name" value="Nucleotide-bd_a/b_plait_sf"/>
</dbReference>
<feature type="compositionally biased region" description="Basic and acidic residues" evidence="6">
    <location>
        <begin position="681"/>
        <end position="691"/>
    </location>
</feature>
<reference evidence="8" key="1">
    <citation type="submission" date="2024-01" db="EMBL/GenBank/DDBJ databases">
        <authorList>
            <person name="Webb A."/>
        </authorList>
    </citation>
    <scope>NUCLEOTIDE SEQUENCE</scope>
    <source>
        <strain evidence="8">Pm1</strain>
    </source>
</reference>
<evidence type="ECO:0000313" key="9">
    <source>
        <dbReference type="Proteomes" id="UP001162060"/>
    </source>
</evidence>
<feature type="compositionally biased region" description="Low complexity" evidence="6">
    <location>
        <begin position="1023"/>
        <end position="1033"/>
    </location>
</feature>
<feature type="compositionally biased region" description="Basic and acidic residues" evidence="6">
    <location>
        <begin position="258"/>
        <end position="270"/>
    </location>
</feature>
<protein>
    <recommendedName>
        <fullName evidence="7">RRM domain-containing protein</fullName>
    </recommendedName>
</protein>
<keyword evidence="1" id="KW-0479">Metal-binding</keyword>
<dbReference type="PROSITE" id="PS50102">
    <property type="entry name" value="RRM"/>
    <property type="match status" value="1"/>
</dbReference>
<dbReference type="InterPro" id="IPR000504">
    <property type="entry name" value="RRM_dom"/>
</dbReference>
<dbReference type="GO" id="GO:0008270">
    <property type="term" value="F:zinc ion binding"/>
    <property type="evidence" value="ECO:0007669"/>
    <property type="project" value="UniProtKB-KW"/>
</dbReference>
<keyword evidence="2" id="KW-0863">Zinc-finger</keyword>
<feature type="region of interest" description="Disordered" evidence="6">
    <location>
        <begin position="258"/>
        <end position="342"/>
    </location>
</feature>
<dbReference type="SMART" id="SM00360">
    <property type="entry name" value="RRM"/>
    <property type="match status" value="1"/>
</dbReference>
<dbReference type="InterPro" id="IPR035979">
    <property type="entry name" value="RBD_domain_sf"/>
</dbReference>
<feature type="compositionally biased region" description="Low complexity" evidence="6">
    <location>
        <begin position="884"/>
        <end position="897"/>
    </location>
</feature>
<evidence type="ECO:0000256" key="3">
    <source>
        <dbReference type="ARBA" id="ARBA00022833"/>
    </source>
</evidence>
<dbReference type="GO" id="GO:0045892">
    <property type="term" value="P:negative regulation of DNA-templated transcription"/>
    <property type="evidence" value="ECO:0007669"/>
    <property type="project" value="InterPro"/>
</dbReference>
<feature type="compositionally biased region" description="Polar residues" evidence="6">
    <location>
        <begin position="1167"/>
        <end position="1182"/>
    </location>
</feature>
<keyword evidence="3" id="KW-0862">Zinc</keyword>